<feature type="compositionally biased region" description="Basic and acidic residues" evidence="1">
    <location>
        <begin position="57"/>
        <end position="66"/>
    </location>
</feature>
<feature type="compositionally biased region" description="Polar residues" evidence="1">
    <location>
        <begin position="1"/>
        <end position="12"/>
    </location>
</feature>
<accession>A0A183IJF0</accession>
<evidence type="ECO:0000313" key="2">
    <source>
        <dbReference type="EMBL" id="VDP02221.1"/>
    </source>
</evidence>
<protein>
    <submittedName>
        <fullName evidence="2 4">Uncharacterized protein</fullName>
    </submittedName>
</protein>
<evidence type="ECO:0000256" key="1">
    <source>
        <dbReference type="SAM" id="MobiDB-lite"/>
    </source>
</evidence>
<name>A0A183IJF0_9BILA</name>
<feature type="compositionally biased region" description="Polar residues" evidence="1">
    <location>
        <begin position="37"/>
        <end position="51"/>
    </location>
</feature>
<reference evidence="4" key="1">
    <citation type="submission" date="2016-06" db="UniProtKB">
        <authorList>
            <consortium name="WormBaseParasite"/>
        </authorList>
    </citation>
    <scope>IDENTIFICATION</scope>
</reference>
<dbReference type="AlphaFoldDB" id="A0A183IJF0"/>
<evidence type="ECO:0000313" key="3">
    <source>
        <dbReference type="Proteomes" id="UP000270296"/>
    </source>
</evidence>
<feature type="region of interest" description="Disordered" evidence="1">
    <location>
        <begin position="1"/>
        <end position="66"/>
    </location>
</feature>
<evidence type="ECO:0000313" key="4">
    <source>
        <dbReference type="WBParaSite" id="SBAD_0000391601-mRNA-1"/>
    </source>
</evidence>
<organism evidence="4">
    <name type="scientific">Soboliphyme baturini</name>
    <dbReference type="NCBI Taxonomy" id="241478"/>
    <lineage>
        <taxon>Eukaryota</taxon>
        <taxon>Metazoa</taxon>
        <taxon>Ecdysozoa</taxon>
        <taxon>Nematoda</taxon>
        <taxon>Enoplea</taxon>
        <taxon>Dorylaimia</taxon>
        <taxon>Dioctophymatida</taxon>
        <taxon>Dioctophymatoidea</taxon>
        <taxon>Soboliphymatidae</taxon>
        <taxon>Soboliphyme</taxon>
    </lineage>
</organism>
<proteinExistence type="predicted"/>
<keyword evidence="3" id="KW-1185">Reference proteome</keyword>
<gene>
    <name evidence="2" type="ORF">SBAD_LOCUS3746</name>
</gene>
<reference evidence="2 3" key="2">
    <citation type="submission" date="2018-11" db="EMBL/GenBank/DDBJ databases">
        <authorList>
            <consortium name="Pathogen Informatics"/>
        </authorList>
    </citation>
    <scope>NUCLEOTIDE SEQUENCE [LARGE SCALE GENOMIC DNA]</scope>
</reference>
<dbReference type="EMBL" id="UZAM01007926">
    <property type="protein sequence ID" value="VDP02221.1"/>
    <property type="molecule type" value="Genomic_DNA"/>
</dbReference>
<sequence>MRSLSKNLSDPTPRSPLPQVSERKVQHINANAGKHANVTNESPTPNFQLASTRRRQQRDVTRYKPG</sequence>
<dbReference type="Proteomes" id="UP000270296">
    <property type="component" value="Unassembled WGS sequence"/>
</dbReference>
<dbReference type="WBParaSite" id="SBAD_0000391601-mRNA-1">
    <property type="protein sequence ID" value="SBAD_0000391601-mRNA-1"/>
    <property type="gene ID" value="SBAD_0000391601"/>
</dbReference>